<dbReference type="RefSeq" id="WP_005310206.1">
    <property type="nucleotide sequence ID" value="NZ_CP038102.1"/>
</dbReference>
<accession>A0A0A7KXR2</accession>
<proteinExistence type="predicted"/>
<reference evidence="2" key="2">
    <citation type="journal article" date="2015" name="Vet. Microbiol.">
        <title>Variants of a genomic island in Aeromonas salmonicida subsp. salmonicida link isolates with their geographical origins.</title>
        <authorList>
            <person name="Emond-Rheault J.G."/>
            <person name="Vincent A.T."/>
            <person name="Trudel M.V."/>
            <person name="Brochu F."/>
            <person name="Boyle B."/>
            <person name="Tanaka K.H."/>
            <person name="Attere S.A."/>
            <person name="Jubinville E."/>
            <person name="Loch T.P."/>
            <person name="Winters A.D."/>
            <person name="Faisal M."/>
            <person name="Frenette M."/>
            <person name="Derome N."/>
            <person name="Charette S.J."/>
        </authorList>
    </citation>
    <scope>NUCLEOTIDE SEQUENCE</scope>
    <source>
        <strain evidence="2">01-B526</strain>
    </source>
</reference>
<dbReference type="EMBL" id="KJ626178">
    <property type="protein sequence ID" value="AIZ49570.1"/>
    <property type="molecule type" value="Genomic_DNA"/>
</dbReference>
<name>A0A0A7KXR2_AERSS</name>
<sequence>MATLKLTLTGSTPLLMHSDRFSDPLDPMTKAHKALTSKRKKSDTDHEDIARSELLGAIYYSKTNGIHLPGSNLKACLTEAAKLNKLGTEFKRSLLVLEDEITLRYDGPQDPQQLVDTPGFSLAKSVKVGTARVMRHRPRFPAGWQLVFHIEFDDTRLDRSELLTVLGNAGRYVGVGDWRPACGGTYGRFNVEVAG</sequence>
<feature type="region of interest" description="Disordered" evidence="1">
    <location>
        <begin position="19"/>
        <end position="46"/>
    </location>
</feature>
<protein>
    <submittedName>
        <fullName evidence="2">Uncharacterized protein</fullName>
    </submittedName>
</protein>
<dbReference type="AlphaFoldDB" id="A0A0A7KXR2"/>
<reference evidence="2" key="1">
    <citation type="submission" date="2014-03" db="EMBL/GenBank/DDBJ databases">
        <authorList>
            <person name="Emond-Rheault J.-G."/>
            <person name="Trudel M.V."/>
            <person name="Vincent A.T."/>
            <person name="Brochu F."/>
            <person name="Boyle B."/>
            <person name="Tanaka K.H."/>
            <person name="Attere S.A."/>
            <person name="Jubinville E."/>
            <person name="Frenette M."/>
            <person name="Derome N."/>
            <person name="Charette S.J."/>
        </authorList>
    </citation>
    <scope>NUCLEOTIDE SEQUENCE</scope>
    <source>
        <strain evidence="2">01-B526</strain>
    </source>
</reference>
<feature type="compositionally biased region" description="Basic residues" evidence="1">
    <location>
        <begin position="30"/>
        <end position="41"/>
    </location>
</feature>
<evidence type="ECO:0000256" key="1">
    <source>
        <dbReference type="SAM" id="MobiDB-lite"/>
    </source>
</evidence>
<evidence type="ECO:0000313" key="2">
    <source>
        <dbReference type="EMBL" id="AIZ49570.1"/>
    </source>
</evidence>
<organism evidence="2">
    <name type="scientific">Aeromonas salmonicida subsp. salmonicida</name>
    <dbReference type="NCBI Taxonomy" id="29491"/>
    <lineage>
        <taxon>Bacteria</taxon>
        <taxon>Pseudomonadati</taxon>
        <taxon>Pseudomonadota</taxon>
        <taxon>Gammaproteobacteria</taxon>
        <taxon>Aeromonadales</taxon>
        <taxon>Aeromonadaceae</taxon>
        <taxon>Aeromonas</taxon>
    </lineage>
</organism>